<dbReference type="EMBL" id="BLXT01000621">
    <property type="protein sequence ID" value="GFN78933.1"/>
    <property type="molecule type" value="Genomic_DNA"/>
</dbReference>
<organism evidence="1 2">
    <name type="scientific">Plakobranchus ocellatus</name>
    <dbReference type="NCBI Taxonomy" id="259542"/>
    <lineage>
        <taxon>Eukaryota</taxon>
        <taxon>Metazoa</taxon>
        <taxon>Spiralia</taxon>
        <taxon>Lophotrochozoa</taxon>
        <taxon>Mollusca</taxon>
        <taxon>Gastropoda</taxon>
        <taxon>Heterobranchia</taxon>
        <taxon>Euthyneura</taxon>
        <taxon>Panpulmonata</taxon>
        <taxon>Sacoglossa</taxon>
        <taxon>Placobranchoidea</taxon>
        <taxon>Plakobranchidae</taxon>
        <taxon>Plakobranchus</taxon>
    </lineage>
</organism>
<reference evidence="1 2" key="1">
    <citation type="journal article" date="2021" name="Elife">
        <title>Chloroplast acquisition without the gene transfer in kleptoplastic sea slugs, Plakobranchus ocellatus.</title>
        <authorList>
            <person name="Maeda T."/>
            <person name="Takahashi S."/>
            <person name="Yoshida T."/>
            <person name="Shimamura S."/>
            <person name="Takaki Y."/>
            <person name="Nagai Y."/>
            <person name="Toyoda A."/>
            <person name="Suzuki Y."/>
            <person name="Arimoto A."/>
            <person name="Ishii H."/>
            <person name="Satoh N."/>
            <person name="Nishiyama T."/>
            <person name="Hasebe M."/>
            <person name="Maruyama T."/>
            <person name="Minagawa J."/>
            <person name="Obokata J."/>
            <person name="Shigenobu S."/>
        </authorList>
    </citation>
    <scope>NUCLEOTIDE SEQUENCE [LARGE SCALE GENOMIC DNA]</scope>
</reference>
<proteinExistence type="predicted"/>
<protein>
    <submittedName>
        <fullName evidence="1">Uncharacterized protein</fullName>
    </submittedName>
</protein>
<evidence type="ECO:0000313" key="1">
    <source>
        <dbReference type="EMBL" id="GFN78933.1"/>
    </source>
</evidence>
<accession>A0AAV3Y9I9</accession>
<gene>
    <name evidence="1" type="ORF">PoB_000543900</name>
</gene>
<evidence type="ECO:0000313" key="2">
    <source>
        <dbReference type="Proteomes" id="UP000735302"/>
    </source>
</evidence>
<dbReference type="AlphaFoldDB" id="A0AAV3Y9I9"/>
<sequence length="141" mass="16018">MDAYLEDSVMHMKEASLCDVAKVGLEADLYVLAHNRKPSDHPRISPQAVASPKINSMRALERNVFKELRVFLWNGKGADLIDDIFRLPVDKSVPEVTKSVAQRYPREKRDLRRFPDIRGLVIGCESTTMKVKGFLMLCAED</sequence>
<keyword evidence="2" id="KW-1185">Reference proteome</keyword>
<dbReference type="Proteomes" id="UP000735302">
    <property type="component" value="Unassembled WGS sequence"/>
</dbReference>
<name>A0AAV3Y9I9_9GAST</name>
<comment type="caution">
    <text evidence="1">The sequence shown here is derived from an EMBL/GenBank/DDBJ whole genome shotgun (WGS) entry which is preliminary data.</text>
</comment>